<feature type="non-terminal residue" evidence="2">
    <location>
        <position position="1"/>
    </location>
</feature>
<dbReference type="OrthoDB" id="1938591at2759"/>
<organism evidence="2 3">
    <name type="scientific">Urocolius indicus</name>
    <name type="common">Red-faced mousebird</name>
    <name type="synonym">Colius indicus</name>
    <dbReference type="NCBI Taxonomy" id="458196"/>
    <lineage>
        <taxon>Eukaryota</taxon>
        <taxon>Metazoa</taxon>
        <taxon>Chordata</taxon>
        <taxon>Craniata</taxon>
        <taxon>Vertebrata</taxon>
        <taxon>Euteleostomi</taxon>
        <taxon>Archelosauria</taxon>
        <taxon>Archosauria</taxon>
        <taxon>Dinosauria</taxon>
        <taxon>Saurischia</taxon>
        <taxon>Theropoda</taxon>
        <taxon>Coelurosauria</taxon>
        <taxon>Aves</taxon>
        <taxon>Neognathae</taxon>
        <taxon>Neoaves</taxon>
        <taxon>Telluraves</taxon>
        <taxon>Coraciimorphae</taxon>
        <taxon>Coliiformes</taxon>
        <taxon>Coliidae</taxon>
        <taxon>Urocolius</taxon>
    </lineage>
</organism>
<name>A0A852L016_UROIN</name>
<comment type="caution">
    <text evidence="2">The sequence shown here is derived from an EMBL/GenBank/DDBJ whole genome shotgun (WGS) entry which is preliminary data.</text>
</comment>
<feature type="compositionally biased region" description="Pro residues" evidence="1">
    <location>
        <begin position="29"/>
        <end position="38"/>
    </location>
</feature>
<feature type="non-terminal residue" evidence="2">
    <location>
        <position position="331"/>
    </location>
</feature>
<protein>
    <submittedName>
        <fullName evidence="2">ARI5A protein</fullName>
    </submittedName>
</protein>
<proteinExistence type="predicted"/>
<sequence>MSPLAKKKLLAQVSKAESLPSPKCHGPGSEPPPRPLPSPRLRAGRSPEAALQPAPRRRGELGPSPGVAEEGAPVPKEEEDEDPRLRAAEDGALAPAPGTRSGCFHTYRPAGPRPPGSSRLCGCLSSSKDFLEPSSTFFSSSSRELQRPQDLRREGGEGQSPRGCWLPTAAAKRCWGDAEEEKEEEDEEEEEAALGPASKLQAVSPWLKEGRDSSGRGRPGVAKPRAVVASPGYSPAVYKGVMLQLPFGSTLEHLQSQGVPGVPALSLNPFIIPAFPSPLVAASAPAQPCPGLAPLCCQSSARQRLCHGSAWHSHSGFSSLPAPSCRHHPKL</sequence>
<gene>
    <name evidence="2" type="primary">Arid5a_0</name>
    <name evidence="2" type="ORF">UROIND_R09709</name>
</gene>
<accession>A0A852L016</accession>
<dbReference type="AlphaFoldDB" id="A0A852L016"/>
<keyword evidence="3" id="KW-1185">Reference proteome</keyword>
<evidence type="ECO:0000313" key="3">
    <source>
        <dbReference type="Proteomes" id="UP000654395"/>
    </source>
</evidence>
<feature type="compositionally biased region" description="Acidic residues" evidence="1">
    <location>
        <begin position="177"/>
        <end position="192"/>
    </location>
</feature>
<dbReference type="Proteomes" id="UP000654395">
    <property type="component" value="Unassembled WGS sequence"/>
</dbReference>
<feature type="compositionally biased region" description="Low complexity" evidence="1">
    <location>
        <begin position="116"/>
        <end position="127"/>
    </location>
</feature>
<feature type="compositionally biased region" description="Basic and acidic residues" evidence="1">
    <location>
        <begin position="144"/>
        <end position="156"/>
    </location>
</feature>
<reference evidence="2" key="1">
    <citation type="submission" date="2020-02" db="EMBL/GenBank/DDBJ databases">
        <title>Bird 10,000 Genomes (B10K) Project - Family phase.</title>
        <authorList>
            <person name="Zhang G."/>
        </authorList>
    </citation>
    <scope>NUCLEOTIDE SEQUENCE</scope>
    <source>
        <strain evidence="2">B10K-DU-030-59</strain>
    </source>
</reference>
<evidence type="ECO:0000313" key="2">
    <source>
        <dbReference type="EMBL" id="NXX85121.1"/>
    </source>
</evidence>
<dbReference type="EMBL" id="WBNH01010862">
    <property type="protein sequence ID" value="NXX85121.1"/>
    <property type="molecule type" value="Genomic_DNA"/>
</dbReference>
<evidence type="ECO:0000256" key="1">
    <source>
        <dbReference type="SAM" id="MobiDB-lite"/>
    </source>
</evidence>
<feature type="region of interest" description="Disordered" evidence="1">
    <location>
        <begin position="1"/>
        <end position="223"/>
    </location>
</feature>